<keyword evidence="12 19" id="KW-1133">Transmembrane helix</keyword>
<keyword evidence="2" id="KW-0444">Lipid biosynthesis</keyword>
<dbReference type="Gene3D" id="2.160.10.10">
    <property type="entry name" value="Hexapeptide repeat proteins"/>
    <property type="match status" value="1"/>
</dbReference>
<keyword evidence="13" id="KW-0443">Lipid metabolism</keyword>
<organism evidence="23 24">
    <name type="scientific">Arabidopsis thaliana</name>
    <name type="common">Mouse-ear cress</name>
    <dbReference type="NCBI Taxonomy" id="3702"/>
    <lineage>
        <taxon>Eukaryota</taxon>
        <taxon>Viridiplantae</taxon>
        <taxon>Streptophyta</taxon>
        <taxon>Embryophyta</taxon>
        <taxon>Tracheophyta</taxon>
        <taxon>Spermatophyta</taxon>
        <taxon>Magnoliopsida</taxon>
        <taxon>eudicotyledons</taxon>
        <taxon>Gunneridae</taxon>
        <taxon>Pentapetalae</taxon>
        <taxon>rosids</taxon>
        <taxon>malvids</taxon>
        <taxon>Brassicales</taxon>
        <taxon>Brassicaceae</taxon>
        <taxon>Camelineae</taxon>
        <taxon>Arabidopsis</taxon>
    </lineage>
</organism>
<dbReference type="AlphaFoldDB" id="A0A7G2F4U5"/>
<dbReference type="GO" id="GO:0005524">
    <property type="term" value="F:ATP binding"/>
    <property type="evidence" value="ECO:0007669"/>
    <property type="project" value="UniProtKB-UniRule"/>
</dbReference>
<dbReference type="PROSITE" id="PS00107">
    <property type="entry name" value="PROTEIN_KINASE_ATP"/>
    <property type="match status" value="1"/>
</dbReference>
<sequence length="761" mass="83312">MLSSFFSFFFLTFFVTYAQQNVTVHTICYYDGGNFTSNTSYSLNLNRLISSLPDLTPTINGFYNISISGEVNAIALCRGDVKPNQDCISCITTAAKQLVESCPNIIEANIWLEKCMFRYTSRIILGQMEPVPFSYTSSNVSVTDKEGFSKGLGDLLDSLGAKIDAANETKEVKFAAGVKGTIYALAQCTPDLSESDCRICLAQIFAGVPTCCDGKTGGWWTNPSCYFRFEVYPFFDLSVTSEQKQPLSSHNNNTRRSDQGKSKDRSKTLIFAVVPIVAIILGLVFLFIYLKRRRKKKTLKENAENEFESTDSLHFDFETIRVATDDFSLTNKIGEGGFGVVYKGHLPDGLEIAVKRLSIHSGQGNAEFKTEVLLMTKLQHKNLVKLFGFSIKESERLLVYEFIPNTSLDRGLGLGEGTDLPTFAWQNWIEGTSMELIDPVLLQTHDKKESMQCLEIALSCVQENPTKRPTMDSVVSMLSSDSESLQLPKPSQPGFFRRSASFSISVNDVSLTDLSARLKTGGGIIVREGFLRWENGGGTCHSSAQIYSSALVEFGAVVHEKAVLGAEVHVGSGTVIGPSVDIGPSTRIGYNVSISNCSIGISCVIHNGVCIGQDGFGFYVDEHGNMVKKPQTLNVKIGNRVEIGANTCIDRGSWRETVIEDDTKIDNLVQIGHNVIIGKCCLLCGQVGIAGSVTIGDYVALGGRAAVRDHVSIVSKVRLAANSCVTRNITEPGDFGGFPAVPIHEWRKQIVRAQIANKREI</sequence>
<accession>A0A7G2F4U5</accession>
<dbReference type="InterPro" id="IPR000719">
    <property type="entry name" value="Prot_kinase_dom"/>
</dbReference>
<dbReference type="PANTHER" id="PTHR43378">
    <property type="entry name" value="UDP-3-O-ACYLGLUCOSAMINE N-ACYLTRANSFERASE"/>
    <property type="match status" value="1"/>
</dbReference>
<evidence type="ECO:0000256" key="10">
    <source>
        <dbReference type="ARBA" id="ARBA00022777"/>
    </source>
</evidence>
<evidence type="ECO:0000256" key="9">
    <source>
        <dbReference type="ARBA" id="ARBA00022741"/>
    </source>
</evidence>
<proteinExistence type="predicted"/>
<keyword evidence="11 18" id="KW-0067">ATP-binding</keyword>
<dbReference type="Gene3D" id="3.30.430.20">
    <property type="entry name" value="Gnk2 domain, C-X8-C-X2-C motif"/>
    <property type="match status" value="2"/>
</dbReference>
<dbReference type="CDD" id="cd03352">
    <property type="entry name" value="LbH_LpxD"/>
    <property type="match status" value="1"/>
</dbReference>
<evidence type="ECO:0000256" key="7">
    <source>
        <dbReference type="ARBA" id="ARBA00022729"/>
    </source>
</evidence>
<feature type="signal peptide" evidence="20">
    <location>
        <begin position="1"/>
        <end position="18"/>
    </location>
</feature>
<feature type="domain" description="Protein kinase" evidence="21">
    <location>
        <begin position="327"/>
        <end position="676"/>
    </location>
</feature>
<keyword evidence="8" id="KW-0677">Repeat</keyword>
<dbReference type="Pfam" id="PF07714">
    <property type="entry name" value="PK_Tyr_Ser-Thr"/>
    <property type="match status" value="1"/>
</dbReference>
<dbReference type="Pfam" id="PF01657">
    <property type="entry name" value="Stress-antifung"/>
    <property type="match status" value="2"/>
</dbReference>
<dbReference type="GO" id="GO:0016410">
    <property type="term" value="F:N-acyltransferase activity"/>
    <property type="evidence" value="ECO:0007669"/>
    <property type="project" value="InterPro"/>
</dbReference>
<evidence type="ECO:0000256" key="2">
    <source>
        <dbReference type="ARBA" id="ARBA00022516"/>
    </source>
</evidence>
<dbReference type="EMBL" id="LR881469">
    <property type="protein sequence ID" value="CAD5328592.1"/>
    <property type="molecule type" value="Genomic_DNA"/>
</dbReference>
<evidence type="ECO:0000259" key="21">
    <source>
        <dbReference type="PROSITE" id="PS50011"/>
    </source>
</evidence>
<dbReference type="Proteomes" id="UP000516314">
    <property type="component" value="Chromosome 4"/>
</dbReference>
<dbReference type="SUPFAM" id="SSF56112">
    <property type="entry name" value="Protein kinase-like (PK-like)"/>
    <property type="match status" value="2"/>
</dbReference>
<evidence type="ECO:0000256" key="5">
    <source>
        <dbReference type="ARBA" id="ARBA00022679"/>
    </source>
</evidence>
<evidence type="ECO:0000313" key="24">
    <source>
        <dbReference type="Proteomes" id="UP000516314"/>
    </source>
</evidence>
<reference evidence="23 24" key="1">
    <citation type="submission" date="2020-09" db="EMBL/GenBank/DDBJ databases">
        <authorList>
            <person name="Ashkenazy H."/>
        </authorList>
    </citation>
    <scope>NUCLEOTIDE SEQUENCE [LARGE SCALE GENOMIC DNA]</scope>
    <source>
        <strain evidence="24">cv. Cdm-0</strain>
    </source>
</reference>
<dbReference type="Gene3D" id="3.30.200.20">
    <property type="entry name" value="Phosphorylase Kinase, domain 1"/>
    <property type="match status" value="1"/>
</dbReference>
<dbReference type="InterPro" id="IPR038408">
    <property type="entry name" value="GNK2_sf"/>
</dbReference>
<keyword evidence="15" id="KW-0675">Receptor</keyword>
<evidence type="ECO:0000256" key="6">
    <source>
        <dbReference type="ARBA" id="ARBA00022692"/>
    </source>
</evidence>
<evidence type="ECO:0000256" key="19">
    <source>
        <dbReference type="SAM" id="Phobius"/>
    </source>
</evidence>
<dbReference type="GO" id="GO:0016020">
    <property type="term" value="C:membrane"/>
    <property type="evidence" value="ECO:0007669"/>
    <property type="project" value="UniProtKB-SubCell"/>
</dbReference>
<keyword evidence="4" id="KW-0441">Lipid A biosynthesis</keyword>
<dbReference type="InterPro" id="IPR011009">
    <property type="entry name" value="Kinase-like_dom_sf"/>
</dbReference>
<dbReference type="InterPro" id="IPR011004">
    <property type="entry name" value="Trimer_LpxA-like_sf"/>
</dbReference>
<dbReference type="InterPro" id="IPR001245">
    <property type="entry name" value="Ser-Thr/Tyr_kinase_cat_dom"/>
</dbReference>
<dbReference type="GO" id="GO:0009245">
    <property type="term" value="P:lipid A biosynthetic process"/>
    <property type="evidence" value="ECO:0007669"/>
    <property type="project" value="UniProtKB-KW"/>
</dbReference>
<keyword evidence="16" id="KW-0325">Glycoprotein</keyword>
<keyword evidence="17" id="KW-0012">Acyltransferase</keyword>
<dbReference type="InterPro" id="IPR002902">
    <property type="entry name" value="GNK2"/>
</dbReference>
<evidence type="ECO:0000313" key="23">
    <source>
        <dbReference type="EMBL" id="CAD5328592.1"/>
    </source>
</evidence>
<keyword evidence="10" id="KW-0418">Kinase</keyword>
<protein>
    <submittedName>
        <fullName evidence="23">(thale cress) hypothetical protein</fullName>
    </submittedName>
</protein>
<evidence type="ECO:0000256" key="13">
    <source>
        <dbReference type="ARBA" id="ARBA00023098"/>
    </source>
</evidence>
<dbReference type="FunFam" id="3.30.200.20:FF:000142">
    <property type="entry name" value="Cysteine-rich receptor-like protein kinase 10"/>
    <property type="match status" value="1"/>
</dbReference>
<dbReference type="CDD" id="cd23509">
    <property type="entry name" value="Gnk2-like"/>
    <property type="match status" value="2"/>
</dbReference>
<dbReference type="FunFam" id="3.30.430.20:FF:000009">
    <property type="entry name" value="Cysteine-rich receptor-like protein kinase 28"/>
    <property type="match status" value="1"/>
</dbReference>
<evidence type="ECO:0000256" key="16">
    <source>
        <dbReference type="ARBA" id="ARBA00023180"/>
    </source>
</evidence>
<evidence type="ECO:0000256" key="4">
    <source>
        <dbReference type="ARBA" id="ARBA00022556"/>
    </source>
</evidence>
<dbReference type="PROSITE" id="PS51473">
    <property type="entry name" value="GNK2"/>
    <property type="match status" value="2"/>
</dbReference>
<feature type="domain" description="Gnk2-homologous" evidence="22">
    <location>
        <begin position="130"/>
        <end position="234"/>
    </location>
</feature>
<evidence type="ECO:0000256" key="12">
    <source>
        <dbReference type="ARBA" id="ARBA00022989"/>
    </source>
</evidence>
<feature type="binding site" evidence="18">
    <location>
        <position position="355"/>
    </location>
    <ligand>
        <name>ATP</name>
        <dbReference type="ChEBI" id="CHEBI:30616"/>
    </ligand>
</feature>
<keyword evidence="3" id="KW-0723">Serine/threonine-protein kinase</keyword>
<evidence type="ECO:0000256" key="17">
    <source>
        <dbReference type="ARBA" id="ARBA00023315"/>
    </source>
</evidence>
<keyword evidence="6 19" id="KW-0812">Transmembrane</keyword>
<comment type="subcellular location">
    <subcellularLocation>
        <location evidence="1">Membrane</location>
        <topology evidence="1">Single-pass membrane protein</topology>
    </subcellularLocation>
</comment>
<evidence type="ECO:0000256" key="11">
    <source>
        <dbReference type="ARBA" id="ARBA00022840"/>
    </source>
</evidence>
<name>A0A7G2F4U5_ARATH</name>
<dbReference type="InterPro" id="IPR017441">
    <property type="entry name" value="Protein_kinase_ATP_BS"/>
</dbReference>
<dbReference type="InterPro" id="IPR007691">
    <property type="entry name" value="LpxD"/>
</dbReference>
<dbReference type="FunFam" id="2.160.10.10:FF:000055">
    <property type="entry name" value="Probable UDP-3-O-acylglucosamine N-acyltransferase 1, mitochondrial"/>
    <property type="match status" value="1"/>
</dbReference>
<dbReference type="PANTHER" id="PTHR43378:SF2">
    <property type="entry name" value="UDP-3-O-ACYLGLUCOSAMINE N-ACYLTRANSFERASE 1, MITOCHONDRIAL-RELATED"/>
    <property type="match status" value="1"/>
</dbReference>
<evidence type="ECO:0000256" key="3">
    <source>
        <dbReference type="ARBA" id="ARBA00022527"/>
    </source>
</evidence>
<feature type="chain" id="PRO_5028905306" evidence="20">
    <location>
        <begin position="19"/>
        <end position="761"/>
    </location>
</feature>
<gene>
    <name evidence="23" type="ORF">AT9943_LOCUS16232</name>
</gene>
<evidence type="ECO:0000256" key="20">
    <source>
        <dbReference type="SAM" id="SignalP"/>
    </source>
</evidence>
<keyword evidence="7 20" id="KW-0732">Signal</keyword>
<keyword evidence="9 18" id="KW-0547">Nucleotide-binding</keyword>
<evidence type="ECO:0000256" key="8">
    <source>
        <dbReference type="ARBA" id="ARBA00022737"/>
    </source>
</evidence>
<dbReference type="PROSITE" id="PS50011">
    <property type="entry name" value="PROTEIN_KINASE_DOM"/>
    <property type="match status" value="1"/>
</dbReference>
<evidence type="ECO:0000256" key="1">
    <source>
        <dbReference type="ARBA" id="ARBA00004167"/>
    </source>
</evidence>
<evidence type="ECO:0000259" key="22">
    <source>
        <dbReference type="PROSITE" id="PS51473"/>
    </source>
</evidence>
<dbReference type="SUPFAM" id="SSF51161">
    <property type="entry name" value="Trimeric LpxA-like enzymes"/>
    <property type="match status" value="1"/>
</dbReference>
<dbReference type="GO" id="GO:0004674">
    <property type="term" value="F:protein serine/threonine kinase activity"/>
    <property type="evidence" value="ECO:0007669"/>
    <property type="project" value="UniProtKB-KW"/>
</dbReference>
<dbReference type="NCBIfam" id="NF002060">
    <property type="entry name" value="PRK00892.1"/>
    <property type="match status" value="1"/>
</dbReference>
<evidence type="ECO:0000256" key="18">
    <source>
        <dbReference type="PROSITE-ProRule" id="PRU10141"/>
    </source>
</evidence>
<dbReference type="Gene3D" id="1.10.510.10">
    <property type="entry name" value="Transferase(Phosphotransferase) domain 1"/>
    <property type="match status" value="1"/>
</dbReference>
<keyword evidence="5" id="KW-0808">Transferase</keyword>
<evidence type="ECO:0000256" key="15">
    <source>
        <dbReference type="ARBA" id="ARBA00023170"/>
    </source>
</evidence>
<feature type="transmembrane region" description="Helical" evidence="19">
    <location>
        <begin position="269"/>
        <end position="290"/>
    </location>
</feature>
<keyword evidence="14 19" id="KW-0472">Membrane</keyword>
<evidence type="ECO:0000256" key="14">
    <source>
        <dbReference type="ARBA" id="ARBA00023136"/>
    </source>
</evidence>
<feature type="domain" description="Gnk2-homologous" evidence="22">
    <location>
        <begin position="23"/>
        <end position="124"/>
    </location>
</feature>